<protein>
    <recommendedName>
        <fullName evidence="2">Phosphoesterase</fullName>
        <ecNumber evidence="2">3.1.4.-</ecNumber>
    </recommendedName>
</protein>
<evidence type="ECO:0000256" key="2">
    <source>
        <dbReference type="RuleBase" id="RU362039"/>
    </source>
</evidence>
<dbReference type="InterPro" id="IPR000979">
    <property type="entry name" value="Phosphodiesterase_MJ0936/Vps29"/>
</dbReference>
<dbReference type="AlphaFoldDB" id="A0A9X2BTT1"/>
<evidence type="ECO:0000259" key="3">
    <source>
        <dbReference type="Pfam" id="PF12850"/>
    </source>
</evidence>
<evidence type="ECO:0000313" key="5">
    <source>
        <dbReference type="Proteomes" id="UP001139534"/>
    </source>
</evidence>
<keyword evidence="5" id="KW-1185">Reference proteome</keyword>
<dbReference type="CDD" id="cd00841">
    <property type="entry name" value="MPP_YfcE"/>
    <property type="match status" value="1"/>
</dbReference>
<dbReference type="NCBIfam" id="TIGR00040">
    <property type="entry name" value="yfcE"/>
    <property type="match status" value="1"/>
</dbReference>
<dbReference type="InterPro" id="IPR024654">
    <property type="entry name" value="Calcineurin-like_PHP_lpxH"/>
</dbReference>
<proteinExistence type="inferred from homology"/>
<keyword evidence="4" id="KW-0378">Hydrolase</keyword>
<dbReference type="InterPro" id="IPR029052">
    <property type="entry name" value="Metallo-depent_PP-like"/>
</dbReference>
<dbReference type="InterPro" id="IPR041802">
    <property type="entry name" value="MPP_YfcE"/>
</dbReference>
<comment type="similarity">
    <text evidence="1 2">Belongs to the metallophosphoesterase superfamily. YfcE family.</text>
</comment>
<dbReference type="SUPFAM" id="SSF56300">
    <property type="entry name" value="Metallo-dependent phosphatases"/>
    <property type="match status" value="1"/>
</dbReference>
<organism evidence="4 5">
    <name type="scientific">Paenibacillus mellifer</name>
    <dbReference type="NCBI Taxonomy" id="2937794"/>
    <lineage>
        <taxon>Bacteria</taxon>
        <taxon>Bacillati</taxon>
        <taxon>Bacillota</taxon>
        <taxon>Bacilli</taxon>
        <taxon>Bacillales</taxon>
        <taxon>Paenibacillaceae</taxon>
        <taxon>Paenibacillus</taxon>
    </lineage>
</organism>
<dbReference type="PANTHER" id="PTHR11124">
    <property type="entry name" value="VACUOLAR SORTING PROTEIN VPS29"/>
    <property type="match status" value="1"/>
</dbReference>
<name>A0A9X2BTT1_9BACL</name>
<accession>A0A9X2BTT1</accession>
<dbReference type="RefSeq" id="WP_248553770.1">
    <property type="nucleotide sequence ID" value="NZ_JALPRK010000029.1"/>
</dbReference>
<dbReference type="Gene3D" id="3.60.21.10">
    <property type="match status" value="1"/>
</dbReference>
<dbReference type="EMBL" id="JALPRK010000029">
    <property type="protein sequence ID" value="MCK8489785.1"/>
    <property type="molecule type" value="Genomic_DNA"/>
</dbReference>
<evidence type="ECO:0000313" key="4">
    <source>
        <dbReference type="EMBL" id="MCK8489785.1"/>
    </source>
</evidence>
<dbReference type="Proteomes" id="UP001139534">
    <property type="component" value="Unassembled WGS sequence"/>
</dbReference>
<dbReference type="NCBIfam" id="NF006988">
    <property type="entry name" value="PRK09453.1"/>
    <property type="match status" value="1"/>
</dbReference>
<dbReference type="Pfam" id="PF12850">
    <property type="entry name" value="Metallophos_2"/>
    <property type="match status" value="1"/>
</dbReference>
<dbReference type="GO" id="GO:0046872">
    <property type="term" value="F:metal ion binding"/>
    <property type="evidence" value="ECO:0007669"/>
    <property type="project" value="UniProtKB-KW"/>
</dbReference>
<sequence>MKLMLISDIHGSSAWLDRAMAKAAEEQPDQMIMLGDFLYHGPRNPLPDGYDPKRVAAMLNGHKQSIIAVRGNCDAEVDQMLLEFPMMADYAMLYFEGRRIYVTHGHGYSIEQLPPLAPGDVFIQGHTHVPVADRKDGIYVLNPGSIALPKEEYPNSYGVLEAGAFIVKDFAGETVKRIEFTP</sequence>
<keyword evidence="2" id="KW-0479">Metal-binding</keyword>
<feature type="domain" description="Calcineurin-like phosphoesterase" evidence="3">
    <location>
        <begin position="1"/>
        <end position="161"/>
    </location>
</feature>
<reference evidence="4" key="1">
    <citation type="submission" date="2022-04" db="EMBL/GenBank/DDBJ databases">
        <authorList>
            <person name="Seo M.-J."/>
        </authorList>
    </citation>
    <scope>NUCLEOTIDE SEQUENCE</scope>
    <source>
        <strain evidence="4">MBLB2552</strain>
    </source>
</reference>
<gene>
    <name evidence="4" type="primary">yfcE</name>
    <name evidence="4" type="ORF">M0651_21685</name>
</gene>
<comment type="caution">
    <text evidence="4">The sequence shown here is derived from an EMBL/GenBank/DDBJ whole genome shotgun (WGS) entry which is preliminary data.</text>
</comment>
<dbReference type="EC" id="3.1.4.-" evidence="2"/>
<comment type="cofactor">
    <cofactor evidence="2">
        <name>a divalent metal cation</name>
        <dbReference type="ChEBI" id="CHEBI:60240"/>
    </cofactor>
</comment>
<evidence type="ECO:0000256" key="1">
    <source>
        <dbReference type="ARBA" id="ARBA00008950"/>
    </source>
</evidence>
<dbReference type="GO" id="GO:0016787">
    <property type="term" value="F:hydrolase activity"/>
    <property type="evidence" value="ECO:0007669"/>
    <property type="project" value="UniProtKB-UniRule"/>
</dbReference>